<dbReference type="RefSeq" id="XP_024339996.1">
    <property type="nucleotide sequence ID" value="XM_024484995.1"/>
</dbReference>
<dbReference type="GeneID" id="36329944"/>
<name>A0A1X6N432_9APHY</name>
<dbReference type="OrthoDB" id="10295170at2759"/>
<dbReference type="AlphaFoldDB" id="A0A1X6N432"/>
<organism evidence="1 2">
    <name type="scientific">Postia placenta MAD-698-R-SB12</name>
    <dbReference type="NCBI Taxonomy" id="670580"/>
    <lineage>
        <taxon>Eukaryota</taxon>
        <taxon>Fungi</taxon>
        <taxon>Dikarya</taxon>
        <taxon>Basidiomycota</taxon>
        <taxon>Agaricomycotina</taxon>
        <taxon>Agaricomycetes</taxon>
        <taxon>Polyporales</taxon>
        <taxon>Adustoporiaceae</taxon>
        <taxon>Rhodonia</taxon>
    </lineage>
</organism>
<reference evidence="1 2" key="1">
    <citation type="submission" date="2017-04" db="EMBL/GenBank/DDBJ databases">
        <title>Genome Sequence of the Model Brown-Rot Fungus Postia placenta SB12.</title>
        <authorList>
            <consortium name="DOE Joint Genome Institute"/>
            <person name="Gaskell J."/>
            <person name="Kersten P."/>
            <person name="Larrondo L.F."/>
            <person name="Canessa P."/>
            <person name="Martinez D."/>
            <person name="Hibbett D."/>
            <person name="Schmoll M."/>
            <person name="Kubicek C.P."/>
            <person name="Martinez A.T."/>
            <person name="Yadav J."/>
            <person name="Master E."/>
            <person name="Magnuson J.K."/>
            <person name="James T."/>
            <person name="Yaver D."/>
            <person name="Berka R."/>
            <person name="Labutti K."/>
            <person name="Lipzen A."/>
            <person name="Aerts A."/>
            <person name="Barry K."/>
            <person name="Henrissat B."/>
            <person name="Blanchette R."/>
            <person name="Grigoriev I."/>
            <person name="Cullen D."/>
        </authorList>
    </citation>
    <scope>NUCLEOTIDE SEQUENCE [LARGE SCALE GENOMIC DNA]</scope>
    <source>
        <strain evidence="1 2">MAD-698-R-SB12</strain>
    </source>
</reference>
<evidence type="ECO:0000313" key="1">
    <source>
        <dbReference type="EMBL" id="OSX63202.1"/>
    </source>
</evidence>
<protein>
    <submittedName>
        <fullName evidence="1">Uncharacterized protein</fullName>
    </submittedName>
</protein>
<keyword evidence="2" id="KW-1185">Reference proteome</keyword>
<sequence length="174" mass="18994">MPEGMMTSCLRQHLDRETGSPSQGLTFAKWANFHGISAPVMSGTCPILEKETSAKYAQTANRLISSRAFRCPKDQLMSVLQAVLFLVQVLVMSAGVTTTAGIPLRSAREYTSVYQTMRLSLSEPVALVLRDAVQLGIAHVALLTHIRIVESGAECKPQLTVMKPIRTCEAARHP</sequence>
<evidence type="ECO:0000313" key="2">
    <source>
        <dbReference type="Proteomes" id="UP000194127"/>
    </source>
</evidence>
<dbReference type="EMBL" id="KZ110595">
    <property type="protein sequence ID" value="OSX63202.1"/>
    <property type="molecule type" value="Genomic_DNA"/>
</dbReference>
<accession>A0A1X6N432</accession>
<gene>
    <name evidence="1" type="ORF">POSPLADRAFT_1139085</name>
</gene>
<proteinExistence type="predicted"/>
<dbReference type="Proteomes" id="UP000194127">
    <property type="component" value="Unassembled WGS sequence"/>
</dbReference>